<evidence type="ECO:0000313" key="3">
    <source>
        <dbReference type="Proteomes" id="UP000467240"/>
    </source>
</evidence>
<proteinExistence type="predicted"/>
<name>A0A7J5BLT9_9MICO</name>
<evidence type="ECO:0000256" key="1">
    <source>
        <dbReference type="SAM" id="MobiDB-lite"/>
    </source>
</evidence>
<dbReference type="OrthoDB" id="9922391at2"/>
<accession>A0A7J5BLT9</accession>
<keyword evidence="3" id="KW-1185">Reference proteome</keyword>
<dbReference type="Proteomes" id="UP000467240">
    <property type="component" value="Unassembled WGS sequence"/>
</dbReference>
<dbReference type="AlphaFoldDB" id="A0A7J5BLT9"/>
<dbReference type="EMBL" id="WBJZ01000049">
    <property type="protein sequence ID" value="KAB1651677.1"/>
    <property type="molecule type" value="Genomic_DNA"/>
</dbReference>
<reference evidence="2 3" key="1">
    <citation type="submission" date="2019-09" db="EMBL/GenBank/DDBJ databases">
        <title>Phylogeny of genus Pseudoclavibacter and closely related genus.</title>
        <authorList>
            <person name="Li Y."/>
        </authorList>
    </citation>
    <scope>NUCLEOTIDE SEQUENCE [LARGE SCALE GENOMIC DNA]</scope>
    <source>
        <strain evidence="2 3">DSM 23821</strain>
    </source>
</reference>
<evidence type="ECO:0000313" key="2">
    <source>
        <dbReference type="EMBL" id="KAB1651677.1"/>
    </source>
</evidence>
<feature type="region of interest" description="Disordered" evidence="1">
    <location>
        <begin position="75"/>
        <end position="113"/>
    </location>
</feature>
<comment type="caution">
    <text evidence="2">The sequence shown here is derived from an EMBL/GenBank/DDBJ whole genome shotgun (WGS) entry which is preliminary data.</text>
</comment>
<organism evidence="2 3">
    <name type="scientific">Pseudoclavibacter chungangensis</name>
    <dbReference type="NCBI Taxonomy" id="587635"/>
    <lineage>
        <taxon>Bacteria</taxon>
        <taxon>Bacillati</taxon>
        <taxon>Actinomycetota</taxon>
        <taxon>Actinomycetes</taxon>
        <taxon>Micrococcales</taxon>
        <taxon>Microbacteriaceae</taxon>
        <taxon>Pseudoclavibacter</taxon>
    </lineage>
</organism>
<gene>
    <name evidence="2" type="ORF">F8O01_17710</name>
</gene>
<sequence length="113" mass="12224">MLILERSATFCKALRAGPSLVHHGPTGSGTGLRTRRGATAVAELMRKDLDAFGSFYRHLHRRGAGDFGLRCRVGASGRSPRRSQAPRLNGRYRGGGREARAADAPGLFRNFSS</sequence>
<protein>
    <submittedName>
        <fullName evidence="2">Uncharacterized protein</fullName>
    </submittedName>
</protein>